<dbReference type="RefSeq" id="WP_317902497.1">
    <property type="nucleotide sequence ID" value="NZ_JAIRBC010000015.1"/>
</dbReference>
<accession>A0AAE3EX48</accession>
<dbReference type="Pfam" id="PF04134">
    <property type="entry name" value="DCC1-like"/>
    <property type="match status" value="1"/>
</dbReference>
<organism evidence="1 2">
    <name type="scientific">Cerina litoralis</name>
    <dbReference type="NCBI Taxonomy" id="2874477"/>
    <lineage>
        <taxon>Bacteria</taxon>
        <taxon>Pseudomonadati</taxon>
        <taxon>Bacteroidota</taxon>
        <taxon>Flavobacteriia</taxon>
        <taxon>Flavobacteriales</taxon>
        <taxon>Flavobacteriaceae</taxon>
        <taxon>Cerina</taxon>
    </lineage>
</organism>
<dbReference type="InterPro" id="IPR007263">
    <property type="entry name" value="DCC1-like"/>
</dbReference>
<dbReference type="AlphaFoldDB" id="A0AAE3EX48"/>
<evidence type="ECO:0000313" key="1">
    <source>
        <dbReference type="EMBL" id="MCG2461351.1"/>
    </source>
</evidence>
<sequence length="144" mass="16555">METQKKIILFDGVCNLCSGAVRFVVKHDRNDVFRIAPLQSVIGRKLMVDRKIDPDQTTSVVLIDPGKAYYTKSTAVLKIGREFGGIWKSLWLLERLPVGLRDWIYNLLAKNRYRWFGKKEECMVPGPKLKTKFLGEVNLDKGRV</sequence>
<dbReference type="GO" id="GO:0015035">
    <property type="term" value="F:protein-disulfide reductase activity"/>
    <property type="evidence" value="ECO:0007669"/>
    <property type="project" value="InterPro"/>
</dbReference>
<dbReference type="InterPro" id="IPR052927">
    <property type="entry name" value="DCC_oxidoreductase"/>
</dbReference>
<dbReference type="PANTHER" id="PTHR33639">
    <property type="entry name" value="THIOL-DISULFIDE OXIDOREDUCTASE DCC"/>
    <property type="match status" value="1"/>
</dbReference>
<reference evidence="1" key="1">
    <citation type="submission" date="2023-02" db="EMBL/GenBank/DDBJ databases">
        <title>Genome of Flavobacteriaceae gen. nov. sp. strain F89.</title>
        <authorList>
            <person name="Wang Y."/>
        </authorList>
    </citation>
    <scope>NUCLEOTIDE SEQUENCE</scope>
    <source>
        <strain evidence="1">F89</strain>
    </source>
</reference>
<gene>
    <name evidence="1" type="ORF">K8352_11375</name>
</gene>
<dbReference type="PANTHER" id="PTHR33639:SF2">
    <property type="entry name" value="DUF393 DOMAIN-CONTAINING PROTEIN"/>
    <property type="match status" value="1"/>
</dbReference>
<name>A0AAE3EX48_9FLAO</name>
<comment type="caution">
    <text evidence="1">The sequence shown here is derived from an EMBL/GenBank/DDBJ whole genome shotgun (WGS) entry which is preliminary data.</text>
</comment>
<proteinExistence type="predicted"/>
<protein>
    <submittedName>
        <fullName evidence="1">DCC1-like thiol-disulfide oxidoreductase family protein</fullName>
    </submittedName>
</protein>
<dbReference type="Proteomes" id="UP001200642">
    <property type="component" value="Unassembled WGS sequence"/>
</dbReference>
<dbReference type="EMBL" id="JAIRBC010000015">
    <property type="protein sequence ID" value="MCG2461351.1"/>
    <property type="molecule type" value="Genomic_DNA"/>
</dbReference>
<evidence type="ECO:0000313" key="2">
    <source>
        <dbReference type="Proteomes" id="UP001200642"/>
    </source>
</evidence>
<keyword evidence="2" id="KW-1185">Reference proteome</keyword>